<protein>
    <recommendedName>
        <fullName evidence="1">Trafficking protein particle complex subunit 13 middle domain-containing protein</fullName>
    </recommendedName>
</protein>
<dbReference type="InterPro" id="IPR055429">
    <property type="entry name" value="TRAPPC13_M"/>
</dbReference>
<accession>A0A212C061</accession>
<evidence type="ECO:0000259" key="1">
    <source>
        <dbReference type="Pfam" id="PF23647"/>
    </source>
</evidence>
<dbReference type="GO" id="GO:1990072">
    <property type="term" value="C:TRAPPIII protein complex"/>
    <property type="evidence" value="ECO:0007669"/>
    <property type="project" value="TreeGrafter"/>
</dbReference>
<dbReference type="PANTHER" id="PTHR13134">
    <property type="entry name" value="TRAFFICKING PROTEIN PARTICLE COMPLEX SUBUNIT 13"/>
    <property type="match status" value="1"/>
</dbReference>
<dbReference type="OrthoDB" id="10250284at2759"/>
<proteinExistence type="predicted"/>
<name>A0A212C061_CEREH</name>
<dbReference type="Pfam" id="PF23647">
    <property type="entry name" value="TRAPPC13_M"/>
    <property type="match status" value="1"/>
</dbReference>
<evidence type="ECO:0000313" key="3">
    <source>
        <dbReference type="Proteomes" id="UP000242450"/>
    </source>
</evidence>
<dbReference type="AlphaFoldDB" id="A0A212C061"/>
<dbReference type="InterPro" id="IPR010378">
    <property type="entry name" value="TRAPPC13"/>
</dbReference>
<sequence length="199" mass="22626">MILSTNHNLFTNFSITCEDNNSPGNFSNQLMTAHITNTSLQTNIQPLHCLVSLATVEELASNFCVDVIHDKVTDIGRVTSVGSVSIQQRGGNMFLRKLCLFSFFSPFEVTTKFYDSEMSDLFFQNHIQNISSSTIFIQKVSFEPSEMYIVVELNTVNQAGEYECFFGTRTFLQSIEGHQYLYHLQLKQEFSEKSAPIED</sequence>
<dbReference type="EMBL" id="MKHE01000034">
    <property type="protein sequence ID" value="OWJ99261.1"/>
    <property type="molecule type" value="Genomic_DNA"/>
</dbReference>
<dbReference type="PANTHER" id="PTHR13134:SF3">
    <property type="entry name" value="TRAFFICKING PROTEIN PARTICLE COMPLEX SUBUNIT 13"/>
    <property type="match status" value="1"/>
</dbReference>
<feature type="domain" description="Trafficking protein particle complex subunit 13 middle" evidence="1">
    <location>
        <begin position="108"/>
        <end position="195"/>
    </location>
</feature>
<keyword evidence="3" id="KW-1185">Reference proteome</keyword>
<evidence type="ECO:0000313" key="2">
    <source>
        <dbReference type="EMBL" id="OWJ99261.1"/>
    </source>
</evidence>
<reference evidence="2 3" key="1">
    <citation type="journal article" date="2018" name="Mol. Genet. Genomics">
        <title>The red deer Cervus elaphus genome CerEla1.0: sequencing, annotating, genes, and chromosomes.</title>
        <authorList>
            <person name="Bana N.A."/>
            <person name="Nyiri A."/>
            <person name="Nagy J."/>
            <person name="Frank K."/>
            <person name="Nagy T."/>
            <person name="Steger V."/>
            <person name="Schiller M."/>
            <person name="Lakatos P."/>
            <person name="Sugar L."/>
            <person name="Horn P."/>
            <person name="Barta E."/>
            <person name="Orosz L."/>
        </authorList>
    </citation>
    <scope>NUCLEOTIDE SEQUENCE [LARGE SCALE GENOMIC DNA]</scope>
    <source>
        <strain evidence="2">Hungarian</strain>
    </source>
</reference>
<dbReference type="Proteomes" id="UP000242450">
    <property type="component" value="Chromosome X"/>
</dbReference>
<comment type="caution">
    <text evidence="2">The sequence shown here is derived from an EMBL/GenBank/DDBJ whole genome shotgun (WGS) entry which is preliminary data.</text>
</comment>
<gene>
    <name evidence="2" type="ORF">Celaphus_00009827</name>
</gene>
<organism evidence="2 3">
    <name type="scientific">Cervus elaphus hippelaphus</name>
    <name type="common">European red deer</name>
    <dbReference type="NCBI Taxonomy" id="46360"/>
    <lineage>
        <taxon>Eukaryota</taxon>
        <taxon>Metazoa</taxon>
        <taxon>Chordata</taxon>
        <taxon>Craniata</taxon>
        <taxon>Vertebrata</taxon>
        <taxon>Euteleostomi</taxon>
        <taxon>Mammalia</taxon>
        <taxon>Eutheria</taxon>
        <taxon>Laurasiatheria</taxon>
        <taxon>Artiodactyla</taxon>
        <taxon>Ruminantia</taxon>
        <taxon>Pecora</taxon>
        <taxon>Cervidae</taxon>
        <taxon>Cervinae</taxon>
        <taxon>Cervus</taxon>
    </lineage>
</organism>